<evidence type="ECO:0000259" key="2">
    <source>
        <dbReference type="Pfam" id="PF13391"/>
    </source>
</evidence>
<evidence type="ECO:0000313" key="3">
    <source>
        <dbReference type="EMBL" id="OSD08070.1"/>
    </source>
</evidence>
<dbReference type="Pfam" id="PF13391">
    <property type="entry name" value="HNH_2"/>
    <property type="match status" value="1"/>
</dbReference>
<reference evidence="3 4" key="1">
    <citation type="journal article" date="2015" name="Biotechnol. Biofuels">
        <title>Enhanced degradation of softwood versus hardwood by the white-rot fungus Pycnoporus coccineus.</title>
        <authorList>
            <person name="Couturier M."/>
            <person name="Navarro D."/>
            <person name="Chevret D."/>
            <person name="Henrissat B."/>
            <person name="Piumi F."/>
            <person name="Ruiz-Duenas F.J."/>
            <person name="Martinez A.T."/>
            <person name="Grigoriev I.V."/>
            <person name="Riley R."/>
            <person name="Lipzen A."/>
            <person name="Berrin J.G."/>
            <person name="Master E.R."/>
            <person name="Rosso M.N."/>
        </authorList>
    </citation>
    <scope>NUCLEOTIDE SEQUENCE [LARGE SCALE GENOMIC DNA]</scope>
    <source>
        <strain evidence="3 4">BRFM310</strain>
    </source>
</reference>
<evidence type="ECO:0000313" key="4">
    <source>
        <dbReference type="Proteomes" id="UP000193067"/>
    </source>
</evidence>
<proteinExistence type="predicted"/>
<accession>A0A1Y2J3T1</accession>
<feature type="region of interest" description="Disordered" evidence="1">
    <location>
        <begin position="274"/>
        <end position="293"/>
    </location>
</feature>
<feature type="domain" description="HNH nuclease" evidence="2">
    <location>
        <begin position="115"/>
        <end position="181"/>
    </location>
</feature>
<protein>
    <recommendedName>
        <fullName evidence="2">HNH nuclease domain-containing protein</fullName>
    </recommendedName>
</protein>
<dbReference type="AlphaFoldDB" id="A0A1Y2J3T1"/>
<organism evidence="3 4">
    <name type="scientific">Trametes coccinea (strain BRFM310)</name>
    <name type="common">Pycnoporus coccineus</name>
    <dbReference type="NCBI Taxonomy" id="1353009"/>
    <lineage>
        <taxon>Eukaryota</taxon>
        <taxon>Fungi</taxon>
        <taxon>Dikarya</taxon>
        <taxon>Basidiomycota</taxon>
        <taxon>Agaricomycotina</taxon>
        <taxon>Agaricomycetes</taxon>
        <taxon>Polyporales</taxon>
        <taxon>Polyporaceae</taxon>
        <taxon>Trametes</taxon>
    </lineage>
</organism>
<evidence type="ECO:0000256" key="1">
    <source>
        <dbReference type="SAM" id="MobiDB-lite"/>
    </source>
</evidence>
<sequence>MHVCPPPHLLAMPARTKNERNVFVCDYHGAILAGFHQYGTVTWKTFLRWLSSLLDTPQSWIVLSGDRYASETYYPSDNIQRPSSRAQKSTLNLHHARPGSERQCDMSQHELCWCMLQAAHLISETHLTEWKCKRQPFLVSKGSVTPSAACDKNFAIGSLPNMLLLRDDLHRAWGEYEFGVDPDDGYRITAFVSGHRTIAGRTLELDHISAPSARPLDQLLRDHLLQGLLKHVKGRGERHWDFTGAFDLSDSGLWGTEEAKERLEVELEHRLLGHQLKQGGHGDGPPPTPPGSG</sequence>
<dbReference type="InterPro" id="IPR003615">
    <property type="entry name" value="HNH_nuc"/>
</dbReference>
<dbReference type="STRING" id="1353009.A0A1Y2J3T1"/>
<dbReference type="EMBL" id="KZ084087">
    <property type="protein sequence ID" value="OSD08070.1"/>
    <property type="molecule type" value="Genomic_DNA"/>
</dbReference>
<keyword evidence="4" id="KW-1185">Reference proteome</keyword>
<feature type="compositionally biased region" description="Pro residues" evidence="1">
    <location>
        <begin position="284"/>
        <end position="293"/>
    </location>
</feature>
<gene>
    <name evidence="3" type="ORF">PYCCODRAFT_1421865</name>
</gene>
<dbReference type="Proteomes" id="UP000193067">
    <property type="component" value="Unassembled WGS sequence"/>
</dbReference>
<dbReference type="OrthoDB" id="2142759at2759"/>
<name>A0A1Y2J3T1_TRAC3</name>